<sequence>MPERTPTGPTPGAGPAGTPDPTGRGPAGRLPDRVTMPLLALVNDQALDEDYVVAAQRRRDRPAPAGRSERGPAGGAPPGRARTATAVTVAAVAVFGVLLATAAVQTNQDADVRDAGRAGLIDRVEAERARVVSDQDRVAGLRTQSIDDEARAVALAQDLSAETSRLRRLQTSTGFVAVRGEGVRATLDQAPDAGPTSQLRDSDLALLVNGLWSAGAEAVAVNGQRLTALSAIRTSGVAVEVNGVGIAPPYTVEAIGDRATLQADFYDTSSGLAFADLAARYAFDFEIENATDLALPSAPNRLQRLRSATTVPGPDPLPAPSSDPASEVSP</sequence>
<dbReference type="PANTHER" id="PTHR37313">
    <property type="entry name" value="UPF0749 PROTEIN RV1825"/>
    <property type="match status" value="1"/>
</dbReference>
<name>A0ABX8EJT2_9ACTN</name>
<evidence type="ECO:0008006" key="5">
    <source>
        <dbReference type="Google" id="ProtNLM"/>
    </source>
</evidence>
<evidence type="ECO:0000256" key="2">
    <source>
        <dbReference type="SAM" id="MobiDB-lite"/>
    </source>
</evidence>
<evidence type="ECO:0000313" key="3">
    <source>
        <dbReference type="EMBL" id="QVT79876.1"/>
    </source>
</evidence>
<comment type="similarity">
    <text evidence="1">Belongs to the UPF0749 family.</text>
</comment>
<dbReference type="Pfam" id="PF05949">
    <property type="entry name" value="DUF881"/>
    <property type="match status" value="1"/>
</dbReference>
<reference evidence="3 4" key="1">
    <citation type="submission" date="2021-05" db="EMBL/GenBank/DDBJ databases">
        <title>Complete genome of Nocardioides aquaticus KCTC 9944T isolated from meromictic and hypersaline Ekho Lake, Antarctica.</title>
        <authorList>
            <person name="Hwang K."/>
            <person name="Kim K.M."/>
            <person name="Choe H."/>
        </authorList>
    </citation>
    <scope>NUCLEOTIDE SEQUENCE [LARGE SCALE GENOMIC DNA]</scope>
    <source>
        <strain evidence="3 4">KCTC 9944</strain>
    </source>
</reference>
<dbReference type="Gene3D" id="3.30.70.1880">
    <property type="entry name" value="Protein of unknown function DUF881"/>
    <property type="match status" value="1"/>
</dbReference>
<proteinExistence type="inferred from homology"/>
<dbReference type="EMBL" id="CP075371">
    <property type="protein sequence ID" value="QVT79876.1"/>
    <property type="molecule type" value="Genomic_DNA"/>
</dbReference>
<dbReference type="Proteomes" id="UP000679307">
    <property type="component" value="Chromosome"/>
</dbReference>
<protein>
    <recommendedName>
        <fullName evidence="5">DUF881 domain-containing protein</fullName>
    </recommendedName>
</protein>
<feature type="compositionally biased region" description="Low complexity" evidence="2">
    <location>
        <begin position="16"/>
        <end position="29"/>
    </location>
</feature>
<evidence type="ECO:0000313" key="4">
    <source>
        <dbReference type="Proteomes" id="UP000679307"/>
    </source>
</evidence>
<keyword evidence="4" id="KW-1185">Reference proteome</keyword>
<feature type="region of interest" description="Disordered" evidence="2">
    <location>
        <begin position="304"/>
        <end position="330"/>
    </location>
</feature>
<evidence type="ECO:0000256" key="1">
    <source>
        <dbReference type="ARBA" id="ARBA00009108"/>
    </source>
</evidence>
<accession>A0ABX8EJT2</accession>
<feature type="region of interest" description="Disordered" evidence="2">
    <location>
        <begin position="1"/>
        <end position="34"/>
    </location>
</feature>
<dbReference type="InterPro" id="IPR010273">
    <property type="entry name" value="DUF881"/>
</dbReference>
<dbReference type="RefSeq" id="WP_214055519.1">
    <property type="nucleotide sequence ID" value="NZ_BAAAHS010000095.1"/>
</dbReference>
<dbReference type="PANTHER" id="PTHR37313:SF1">
    <property type="entry name" value="UPF0749 PROTEIN RV1823"/>
    <property type="match status" value="1"/>
</dbReference>
<gene>
    <name evidence="3" type="ORF">ENKNEFLB_02266</name>
</gene>
<feature type="region of interest" description="Disordered" evidence="2">
    <location>
        <begin position="58"/>
        <end position="81"/>
    </location>
</feature>
<organism evidence="3 4">
    <name type="scientific">Nocardioides aquaticus</name>
    <dbReference type="NCBI Taxonomy" id="160826"/>
    <lineage>
        <taxon>Bacteria</taxon>
        <taxon>Bacillati</taxon>
        <taxon>Actinomycetota</taxon>
        <taxon>Actinomycetes</taxon>
        <taxon>Propionibacteriales</taxon>
        <taxon>Nocardioidaceae</taxon>
        <taxon>Nocardioides</taxon>
    </lineage>
</organism>